<reference evidence="2 3" key="1">
    <citation type="journal article" date="2022" name="Front. Cell. Infect. Microbiol.">
        <title>The Genomes of Two Strains of Taenia crassiceps the Animal Model for the Study of Human Cysticercosis.</title>
        <authorList>
            <person name="Bobes R.J."/>
            <person name="Estrada K."/>
            <person name="Rios-Valencia D.G."/>
            <person name="Calderon-Gallegos A."/>
            <person name="de la Torre P."/>
            <person name="Carrero J.C."/>
            <person name="Sanchez-Flores A."/>
            <person name="Laclette J.P."/>
        </authorList>
    </citation>
    <scope>NUCLEOTIDE SEQUENCE [LARGE SCALE GENOMIC DNA]</scope>
    <source>
        <strain evidence="2">WFUcys</strain>
    </source>
</reference>
<gene>
    <name evidence="2" type="ORF">TcWFU_001475</name>
</gene>
<evidence type="ECO:0000313" key="3">
    <source>
        <dbReference type="Proteomes" id="UP001651158"/>
    </source>
</evidence>
<keyword evidence="3" id="KW-1185">Reference proteome</keyword>
<sequence>MRKLPNLRVRPSYYSVSCEAASQRTNWLREGGGGRAGELELRGGLTSEPLQHPSSHSLRSNLRHRR</sequence>
<dbReference type="EMBL" id="JAKROA010000004">
    <property type="protein sequence ID" value="KAL5107350.1"/>
    <property type="molecule type" value="Genomic_DNA"/>
</dbReference>
<name>A0ABR4QD16_9CEST</name>
<dbReference type="Proteomes" id="UP001651158">
    <property type="component" value="Unassembled WGS sequence"/>
</dbReference>
<comment type="caution">
    <text evidence="2">The sequence shown here is derived from an EMBL/GenBank/DDBJ whole genome shotgun (WGS) entry which is preliminary data.</text>
</comment>
<evidence type="ECO:0000313" key="2">
    <source>
        <dbReference type="EMBL" id="KAL5107350.1"/>
    </source>
</evidence>
<evidence type="ECO:0000256" key="1">
    <source>
        <dbReference type="SAM" id="MobiDB-lite"/>
    </source>
</evidence>
<accession>A0ABR4QD16</accession>
<protein>
    <submittedName>
        <fullName evidence="2">Uncharacterized protein</fullName>
    </submittedName>
</protein>
<proteinExistence type="predicted"/>
<feature type="region of interest" description="Disordered" evidence="1">
    <location>
        <begin position="28"/>
        <end position="66"/>
    </location>
</feature>
<organism evidence="2 3">
    <name type="scientific">Taenia crassiceps</name>
    <dbReference type="NCBI Taxonomy" id="6207"/>
    <lineage>
        <taxon>Eukaryota</taxon>
        <taxon>Metazoa</taxon>
        <taxon>Spiralia</taxon>
        <taxon>Lophotrochozoa</taxon>
        <taxon>Platyhelminthes</taxon>
        <taxon>Cestoda</taxon>
        <taxon>Eucestoda</taxon>
        <taxon>Cyclophyllidea</taxon>
        <taxon>Taeniidae</taxon>
        <taxon>Taenia</taxon>
    </lineage>
</organism>